<feature type="signal peptide" evidence="1">
    <location>
        <begin position="1"/>
        <end position="34"/>
    </location>
</feature>
<feature type="chain" id="PRO_5026290818" evidence="1">
    <location>
        <begin position="35"/>
        <end position="185"/>
    </location>
</feature>
<dbReference type="Proteomes" id="UP000478052">
    <property type="component" value="Unassembled WGS sequence"/>
</dbReference>
<gene>
    <name evidence="2" type="ORF">FWK35_00038016</name>
</gene>
<sequence length="185" mass="20206">MDHHRRCRRRATVNCRWTALVALYWAMVSSSAEGSAIRVLAFPKSPSTSSAPEPEPEAPDMIACLRAMSYTCVQRKTAVYLDALNRLDRIRLLGDFVTAVRTRPVRSRSPAISEQLLQARGLNNVVSLSVLVNAVVGDIVQDHVLKISFPRIVDLGLPYGLSAAVTGSNDEIESPTTEGDSNADE</sequence>
<organism evidence="2 3">
    <name type="scientific">Aphis craccivora</name>
    <name type="common">Cowpea aphid</name>
    <dbReference type="NCBI Taxonomy" id="307492"/>
    <lineage>
        <taxon>Eukaryota</taxon>
        <taxon>Metazoa</taxon>
        <taxon>Ecdysozoa</taxon>
        <taxon>Arthropoda</taxon>
        <taxon>Hexapoda</taxon>
        <taxon>Insecta</taxon>
        <taxon>Pterygota</taxon>
        <taxon>Neoptera</taxon>
        <taxon>Paraneoptera</taxon>
        <taxon>Hemiptera</taxon>
        <taxon>Sternorrhyncha</taxon>
        <taxon>Aphidomorpha</taxon>
        <taxon>Aphidoidea</taxon>
        <taxon>Aphididae</taxon>
        <taxon>Aphidini</taxon>
        <taxon>Aphis</taxon>
        <taxon>Aphis</taxon>
    </lineage>
</organism>
<dbReference type="InterPro" id="IPR012464">
    <property type="entry name" value="DUF1676"/>
</dbReference>
<dbReference type="Pfam" id="PF07898">
    <property type="entry name" value="DUF1676"/>
    <property type="match status" value="1"/>
</dbReference>
<accession>A0A6G0YQE0</accession>
<comment type="caution">
    <text evidence="2">The sequence shown here is derived from an EMBL/GenBank/DDBJ whole genome shotgun (WGS) entry which is preliminary data.</text>
</comment>
<evidence type="ECO:0000256" key="1">
    <source>
        <dbReference type="SAM" id="SignalP"/>
    </source>
</evidence>
<dbReference type="EMBL" id="VUJU01002902">
    <property type="protein sequence ID" value="KAF0759730.1"/>
    <property type="molecule type" value="Genomic_DNA"/>
</dbReference>
<name>A0A6G0YQE0_APHCR</name>
<keyword evidence="3" id="KW-1185">Reference proteome</keyword>
<proteinExistence type="predicted"/>
<keyword evidence="1" id="KW-0732">Signal</keyword>
<dbReference type="AlphaFoldDB" id="A0A6G0YQE0"/>
<evidence type="ECO:0000313" key="2">
    <source>
        <dbReference type="EMBL" id="KAF0759730.1"/>
    </source>
</evidence>
<evidence type="ECO:0000313" key="3">
    <source>
        <dbReference type="Proteomes" id="UP000478052"/>
    </source>
</evidence>
<dbReference type="OrthoDB" id="6622274at2759"/>
<reference evidence="2 3" key="1">
    <citation type="submission" date="2019-08" db="EMBL/GenBank/DDBJ databases">
        <title>Whole genome of Aphis craccivora.</title>
        <authorList>
            <person name="Voronova N.V."/>
            <person name="Shulinski R.S."/>
            <person name="Bandarenka Y.V."/>
            <person name="Zhorov D.G."/>
            <person name="Warner D."/>
        </authorList>
    </citation>
    <scope>NUCLEOTIDE SEQUENCE [LARGE SCALE GENOMIC DNA]</scope>
    <source>
        <strain evidence="2">180601</strain>
        <tissue evidence="2">Whole Body</tissue>
    </source>
</reference>
<protein>
    <submittedName>
        <fullName evidence="2">Uncharacterized protein</fullName>
    </submittedName>
</protein>